<feature type="domain" description="Transposase IS66 zinc-finger binding" evidence="2">
    <location>
        <begin position="95"/>
        <end position="139"/>
    </location>
</feature>
<sequence length="196" mass="21602">MPRELPQDHFCPWREEAEELKERLTSLEAKMATLERHVFSRRTEKLPTVASELRGDADTTAAQAEAAKKKRRERAARKAEQAPAREIRHAVPAEERCCPACGGEDLRPLGKGRASVLFEHIPARFERQVHVQEVLACTCGKGVVTAPPPPRVVDRGEYGPGFIAHVAHVEVRGRHAAAPAGPAGGEKRRAHESQHA</sequence>
<feature type="compositionally biased region" description="Basic and acidic residues" evidence="1">
    <location>
        <begin position="185"/>
        <end position="196"/>
    </location>
</feature>
<dbReference type="EMBL" id="CP000113">
    <property type="protein sequence ID" value="ABF90248.1"/>
    <property type="molecule type" value="Genomic_DNA"/>
</dbReference>
<dbReference type="Pfam" id="PF13005">
    <property type="entry name" value="zf-IS66"/>
    <property type="match status" value="1"/>
</dbReference>
<feature type="region of interest" description="Disordered" evidence="1">
    <location>
        <begin position="50"/>
        <end position="85"/>
    </location>
</feature>
<dbReference type="InterPro" id="IPR024474">
    <property type="entry name" value="Znf_dom_IS66"/>
</dbReference>
<dbReference type="AlphaFoldDB" id="Q1D4X9"/>
<dbReference type="KEGG" id="mxa:MXAN_4116"/>
<dbReference type="Proteomes" id="UP000002402">
    <property type="component" value="Chromosome"/>
</dbReference>
<organism evidence="3 4">
    <name type="scientific">Myxococcus xanthus (strain DK1622)</name>
    <dbReference type="NCBI Taxonomy" id="246197"/>
    <lineage>
        <taxon>Bacteria</taxon>
        <taxon>Pseudomonadati</taxon>
        <taxon>Myxococcota</taxon>
        <taxon>Myxococcia</taxon>
        <taxon>Myxococcales</taxon>
        <taxon>Cystobacterineae</taxon>
        <taxon>Myxococcaceae</taxon>
        <taxon>Myxococcus</taxon>
    </lineage>
</organism>
<evidence type="ECO:0000313" key="4">
    <source>
        <dbReference type="Proteomes" id="UP000002402"/>
    </source>
</evidence>
<evidence type="ECO:0000259" key="2">
    <source>
        <dbReference type="Pfam" id="PF13005"/>
    </source>
</evidence>
<dbReference type="PANTHER" id="PTHR33678">
    <property type="entry name" value="BLL1576 PROTEIN"/>
    <property type="match status" value="1"/>
</dbReference>
<dbReference type="InterPro" id="IPR052344">
    <property type="entry name" value="Transposase-related"/>
</dbReference>
<feature type="region of interest" description="Disordered" evidence="1">
    <location>
        <begin position="174"/>
        <end position="196"/>
    </location>
</feature>
<dbReference type="GeneID" id="41364653"/>
<evidence type="ECO:0000256" key="1">
    <source>
        <dbReference type="SAM" id="MobiDB-lite"/>
    </source>
</evidence>
<dbReference type="OrthoDB" id="9800877at2"/>
<dbReference type="RefSeq" id="WP_011554122.1">
    <property type="nucleotide sequence ID" value="NC_008095.1"/>
</dbReference>
<gene>
    <name evidence="3" type="ordered locus">MXAN_4116</name>
</gene>
<dbReference type="EnsemblBacteria" id="ABF90248">
    <property type="protein sequence ID" value="ABF90248"/>
    <property type="gene ID" value="MXAN_4116"/>
</dbReference>
<feature type="compositionally biased region" description="Basic and acidic residues" evidence="1">
    <location>
        <begin position="76"/>
        <end position="85"/>
    </location>
</feature>
<reference evidence="3 4" key="1">
    <citation type="journal article" date="2006" name="Proc. Natl. Acad. Sci. U.S.A.">
        <title>Evolution of sensory complexity recorded in a myxobacterial genome.</title>
        <authorList>
            <person name="Goldman B.S."/>
            <person name="Nierman W.C."/>
            <person name="Kaiser D."/>
            <person name="Slater S.C."/>
            <person name="Durkin A.S."/>
            <person name="Eisen J.A."/>
            <person name="Ronning C.M."/>
            <person name="Barbazuk W.B."/>
            <person name="Blanchard M."/>
            <person name="Field C."/>
            <person name="Halling C."/>
            <person name="Hinkle G."/>
            <person name="Iartchuk O."/>
            <person name="Kim H.S."/>
            <person name="Mackenzie C."/>
            <person name="Madupu R."/>
            <person name="Miller N."/>
            <person name="Shvartsbeyn A."/>
            <person name="Sullivan S.A."/>
            <person name="Vaudin M."/>
            <person name="Wiegand R."/>
            <person name="Kaplan H.B."/>
        </authorList>
    </citation>
    <scope>NUCLEOTIDE SEQUENCE [LARGE SCALE GENOMIC DNA]</scope>
    <source>
        <strain evidence="4">DK1622</strain>
    </source>
</reference>
<accession>Q1D4X9</accession>
<evidence type="ECO:0000313" key="3">
    <source>
        <dbReference type="EMBL" id="ABF90248.1"/>
    </source>
</evidence>
<keyword evidence="4" id="KW-1185">Reference proteome</keyword>
<name>Q1D4X9_MYXXD</name>
<protein>
    <submittedName>
        <fullName evidence="3">Transposase orf2, IS66 family</fullName>
    </submittedName>
</protein>
<dbReference type="STRING" id="246197.MXAN_4116"/>
<proteinExistence type="predicted"/>
<dbReference type="HOGENOM" id="CLU_023034_7_4_7"/>